<gene>
    <name evidence="1" type="ORF">SAMN05444123_104186</name>
</gene>
<protein>
    <submittedName>
        <fullName evidence="1">Uncharacterized protein</fullName>
    </submittedName>
</protein>
<proteinExistence type="predicted"/>
<reference evidence="2" key="1">
    <citation type="submission" date="2016-10" db="EMBL/GenBank/DDBJ databases">
        <authorList>
            <person name="Varghese N."/>
            <person name="Submissions S."/>
        </authorList>
    </citation>
    <scope>NUCLEOTIDE SEQUENCE [LARGE SCALE GENOMIC DNA]</scope>
    <source>
        <strain evidence="2">DSM 123</strain>
    </source>
</reference>
<accession>A0A1H8S0B7</accession>
<organism evidence="1 2">
    <name type="scientific">Rhodopseudomonas pseudopalustris</name>
    <dbReference type="NCBI Taxonomy" id="1513892"/>
    <lineage>
        <taxon>Bacteria</taxon>
        <taxon>Pseudomonadati</taxon>
        <taxon>Pseudomonadota</taxon>
        <taxon>Alphaproteobacteria</taxon>
        <taxon>Hyphomicrobiales</taxon>
        <taxon>Nitrobacteraceae</taxon>
        <taxon>Rhodopseudomonas</taxon>
    </lineage>
</organism>
<keyword evidence="2" id="KW-1185">Reference proteome</keyword>
<sequence>MADWAAAYALLLNVIPASALLAAQSPVQLDLTRKRGCR</sequence>
<dbReference type="Proteomes" id="UP000199615">
    <property type="component" value="Unassembled WGS sequence"/>
</dbReference>
<name>A0A1H8S0B7_9BRAD</name>
<evidence type="ECO:0000313" key="2">
    <source>
        <dbReference type="Proteomes" id="UP000199615"/>
    </source>
</evidence>
<evidence type="ECO:0000313" key="1">
    <source>
        <dbReference type="EMBL" id="SEO71788.1"/>
    </source>
</evidence>
<dbReference type="AlphaFoldDB" id="A0A1H8S0B7"/>
<dbReference type="EMBL" id="FODT01000004">
    <property type="protein sequence ID" value="SEO71788.1"/>
    <property type="molecule type" value="Genomic_DNA"/>
</dbReference>